<organism evidence="6 7">
    <name type="scientific">Caulobacter phage CcrBL9</name>
    <dbReference type="NCBI Taxonomy" id="2283270"/>
    <lineage>
        <taxon>Viruses</taxon>
        <taxon>Duplodnaviria</taxon>
        <taxon>Heunggongvirae</taxon>
        <taxon>Uroviricota</taxon>
        <taxon>Caudoviricetes</taxon>
        <taxon>Jeanschmidtviridae</taxon>
        <taxon>Bertelyvirus</taxon>
        <taxon>Bertelyvirus BL9</taxon>
    </lineage>
</organism>
<reference evidence="6 7" key="2">
    <citation type="submission" date="2018-09" db="EMBL/GenBank/DDBJ databases">
        <title>Giant CbK-like Caulobacter bacteriophages have genetically divergent genomes.</title>
        <authorList>
            <person name="Wilson K."/>
            <person name="Ely B."/>
        </authorList>
    </citation>
    <scope>NUCLEOTIDE SEQUENCE [LARGE SCALE GENOMIC DNA]</scope>
</reference>
<dbReference type="PANTHER" id="PTHR11241">
    <property type="entry name" value="DEOXYURIDINE 5'-TRIPHOSPHATE NUCLEOTIDOHYDROLASE"/>
    <property type="match status" value="1"/>
</dbReference>
<dbReference type="Gene3D" id="2.70.40.10">
    <property type="match status" value="1"/>
</dbReference>
<dbReference type="EC" id="3.6.1.23" evidence="2"/>
<dbReference type="GO" id="GO:0046081">
    <property type="term" value="P:dUTP catabolic process"/>
    <property type="evidence" value="ECO:0007669"/>
    <property type="project" value="InterPro"/>
</dbReference>
<evidence type="ECO:0000313" key="7">
    <source>
        <dbReference type="Proteomes" id="UP000259421"/>
    </source>
</evidence>
<evidence type="ECO:0000313" key="6">
    <source>
        <dbReference type="EMBL" id="AXQ69233.1"/>
    </source>
</evidence>
<dbReference type="Proteomes" id="UP000259421">
    <property type="component" value="Segment"/>
</dbReference>
<proteinExistence type="inferred from homology"/>
<keyword evidence="7" id="KW-1185">Reference proteome</keyword>
<sequence>MTATASFRKLTPTATLPTRGSPQAAGLDLYYDGAKTVQLWAGQMVMLGTGIAVEAMPEDCYGRVAPRSGMSIKGSDVLAGVIDADYRGELKVVLLGVNFERGAITIEPGDRIAQLIFERYTHAEVLEVFDTNDTQRGAGGFGSTGT</sequence>
<dbReference type="NCBIfam" id="TIGR00576">
    <property type="entry name" value="dut"/>
    <property type="match status" value="1"/>
</dbReference>
<evidence type="ECO:0000259" key="5">
    <source>
        <dbReference type="Pfam" id="PF00692"/>
    </source>
</evidence>
<evidence type="ECO:0000256" key="3">
    <source>
        <dbReference type="ARBA" id="ARBA00022801"/>
    </source>
</evidence>
<keyword evidence="4" id="KW-0546">Nucleotide metabolism</keyword>
<evidence type="ECO:0000256" key="4">
    <source>
        <dbReference type="ARBA" id="ARBA00023080"/>
    </source>
</evidence>
<gene>
    <name evidence="6" type="ORF">CcrBL9_gp209</name>
</gene>
<dbReference type="GO" id="GO:0006226">
    <property type="term" value="P:dUMP biosynthetic process"/>
    <property type="evidence" value="ECO:0007669"/>
    <property type="project" value="InterPro"/>
</dbReference>
<dbReference type="NCBIfam" id="NF001862">
    <property type="entry name" value="PRK00601.1"/>
    <property type="match status" value="1"/>
</dbReference>
<feature type="domain" description="dUTPase-like" evidence="5">
    <location>
        <begin position="14"/>
        <end position="145"/>
    </location>
</feature>
<dbReference type="GO" id="GO:0000287">
    <property type="term" value="F:magnesium ion binding"/>
    <property type="evidence" value="ECO:0007669"/>
    <property type="project" value="InterPro"/>
</dbReference>
<dbReference type="InterPro" id="IPR008181">
    <property type="entry name" value="dUTPase"/>
</dbReference>
<dbReference type="InterPro" id="IPR033704">
    <property type="entry name" value="dUTPase_trimeric"/>
</dbReference>
<dbReference type="Pfam" id="PF00692">
    <property type="entry name" value="dUTPase"/>
    <property type="match status" value="1"/>
</dbReference>
<dbReference type="PANTHER" id="PTHR11241:SF0">
    <property type="entry name" value="DEOXYURIDINE 5'-TRIPHOSPHATE NUCLEOTIDOHYDROLASE"/>
    <property type="match status" value="1"/>
</dbReference>
<accession>A0A385EBR7</accession>
<dbReference type="SUPFAM" id="SSF51283">
    <property type="entry name" value="dUTPase-like"/>
    <property type="match status" value="1"/>
</dbReference>
<dbReference type="GO" id="GO:0004170">
    <property type="term" value="F:dUTP diphosphatase activity"/>
    <property type="evidence" value="ECO:0007669"/>
    <property type="project" value="UniProtKB-EC"/>
</dbReference>
<dbReference type="EMBL" id="MH588546">
    <property type="protein sequence ID" value="AXQ69233.1"/>
    <property type="molecule type" value="Genomic_DNA"/>
</dbReference>
<keyword evidence="3 6" id="KW-0378">Hydrolase</keyword>
<evidence type="ECO:0000256" key="1">
    <source>
        <dbReference type="ARBA" id="ARBA00006581"/>
    </source>
</evidence>
<protein>
    <recommendedName>
        <fullName evidence="2">dUTP diphosphatase</fullName>
        <ecNumber evidence="2">3.6.1.23</ecNumber>
    </recommendedName>
</protein>
<evidence type="ECO:0000256" key="2">
    <source>
        <dbReference type="ARBA" id="ARBA00012379"/>
    </source>
</evidence>
<reference evidence="7" key="1">
    <citation type="submission" date="2018-07" db="EMBL/GenBank/DDBJ databases">
        <title>Giant CbK-like Caulobacter bacteriophages have genetically divergent genomes.</title>
        <authorList>
            <person name="Wilson K.M."/>
            <person name="Ely B."/>
        </authorList>
    </citation>
    <scope>NUCLEOTIDE SEQUENCE [LARGE SCALE GENOMIC DNA]</scope>
</reference>
<dbReference type="InterPro" id="IPR029054">
    <property type="entry name" value="dUTPase-like"/>
</dbReference>
<dbReference type="CDD" id="cd07557">
    <property type="entry name" value="trimeric_dUTPase"/>
    <property type="match status" value="1"/>
</dbReference>
<name>A0A385EBR7_9CAUD</name>
<comment type="similarity">
    <text evidence="1">Belongs to the dUTPase family.</text>
</comment>
<dbReference type="InterPro" id="IPR036157">
    <property type="entry name" value="dUTPase-like_sf"/>
</dbReference>